<organism evidence="3 4">
    <name type="scientific">Lagenidium giganteum</name>
    <dbReference type="NCBI Taxonomy" id="4803"/>
    <lineage>
        <taxon>Eukaryota</taxon>
        <taxon>Sar</taxon>
        <taxon>Stramenopiles</taxon>
        <taxon>Oomycota</taxon>
        <taxon>Peronosporomycetes</taxon>
        <taxon>Pythiales</taxon>
        <taxon>Pythiaceae</taxon>
    </lineage>
</organism>
<dbReference type="PANTHER" id="PTHR43396:SF6">
    <property type="entry name" value="ABL201WP"/>
    <property type="match status" value="1"/>
</dbReference>
<feature type="region of interest" description="Disordered" evidence="1">
    <location>
        <begin position="414"/>
        <end position="443"/>
    </location>
</feature>
<protein>
    <recommendedName>
        <fullName evidence="2">Globin domain-containing protein</fullName>
    </recommendedName>
</protein>
<dbReference type="AlphaFoldDB" id="A0AAV2ZD32"/>
<gene>
    <name evidence="3" type="ORF">N0F65_007573</name>
</gene>
<keyword evidence="4" id="KW-1185">Reference proteome</keyword>
<sequence length="831" mass="93997">MVGLAPDPNTKTQRGKKLSRAQLRLVKKFLPNFPLNEVTTPEHVRAVGVFWNAVFRDSESTQGTSGASATSSASYASFTRCKFKTQHPPRLYLLFERFHSYLESQAPQLAHVFQFSNDIERSVLGHITTGMRMLLQNSNDVDKMVAVTITHLRFGVQPEHYDPLGMALMHALREVSGHYWTSQVDQSWRQLYGYCSLLLLEAHLHSLEPIASPRKSRQMENAKRLPCDQLALIEKYLPSFNYQYESTEEHRQLAAWHWNTVFNEGPTTSTISPRSEWDDTESHSHESSRSLRRLQPPSESQAGSSLSLLDDVFYEYIDTCEPELKDVFRSSMHTKSKVLLHISLGMRTLLQATDIADRVAQLTSTHLRAALQFVGAGTDPRYEGVLGRGVICGDRGGVVSVVWSLLCHPVARPSQRSQTKETQEDGSIASVAPEPTTPRSKKLSRAQQRLLKKYLPNFSLSGATSPEDVQIVGAFWNAVFLDRDSTQGTSELLFDHLYILLETQAPQLVHVFRSSNEVQRNVLDHITTGMRSILQSSDDVDKLLALTITHLRFGVRPENYDPLGVALIQALKEVSGQHWTPHVERSWRQLYGHASVMLVETHVNSLQPSSTPRKLRQGDDVKRLPKEQLMLVERYLPSFNYEYESTDVHRQLAVSHWKALFIEGPVVSTGSKTSQKNDMTKSSQVSSSITHRLHQPSEGQYLITSVSLLYELFYEYLETYEPQLKRIFVSSISTKSKVLLHIGMGMQTLLQAPDMVKRVAQVTETHFRVGVDLKHFNPLGLALINAMKECSGDMWSLEVENAWCRLYCHCSAVLLHAQQMSAKRKPSNTTT</sequence>
<proteinExistence type="predicted"/>
<feature type="region of interest" description="Disordered" evidence="1">
    <location>
        <begin position="267"/>
        <end position="304"/>
    </location>
</feature>
<dbReference type="GO" id="GO:0046210">
    <property type="term" value="P:nitric oxide catabolic process"/>
    <property type="evidence" value="ECO:0007669"/>
    <property type="project" value="TreeGrafter"/>
</dbReference>
<dbReference type="PANTHER" id="PTHR43396">
    <property type="entry name" value="FLAVOHEMOPROTEIN"/>
    <property type="match status" value="1"/>
</dbReference>
<dbReference type="InterPro" id="IPR009050">
    <property type="entry name" value="Globin-like_sf"/>
</dbReference>
<comment type="caution">
    <text evidence="3">The sequence shown here is derived from an EMBL/GenBank/DDBJ whole genome shotgun (WGS) entry which is preliminary data.</text>
</comment>
<dbReference type="InterPro" id="IPR012292">
    <property type="entry name" value="Globin/Proto"/>
</dbReference>
<dbReference type="GO" id="GO:0071500">
    <property type="term" value="P:cellular response to nitrosative stress"/>
    <property type="evidence" value="ECO:0007669"/>
    <property type="project" value="TreeGrafter"/>
</dbReference>
<evidence type="ECO:0000313" key="3">
    <source>
        <dbReference type="EMBL" id="DBA05411.1"/>
    </source>
</evidence>
<dbReference type="CDD" id="cd01040">
    <property type="entry name" value="Mb-like"/>
    <property type="match status" value="1"/>
</dbReference>
<dbReference type="GO" id="GO:0071949">
    <property type="term" value="F:FAD binding"/>
    <property type="evidence" value="ECO:0007669"/>
    <property type="project" value="TreeGrafter"/>
</dbReference>
<dbReference type="GO" id="GO:0020037">
    <property type="term" value="F:heme binding"/>
    <property type="evidence" value="ECO:0007669"/>
    <property type="project" value="InterPro"/>
</dbReference>
<name>A0AAV2ZD32_9STRA</name>
<feature type="domain" description="Globin" evidence="2">
    <location>
        <begin position="463"/>
        <end position="603"/>
    </location>
</feature>
<dbReference type="Gene3D" id="1.10.490.10">
    <property type="entry name" value="Globins"/>
    <property type="match status" value="3"/>
</dbReference>
<dbReference type="SUPFAM" id="SSF46458">
    <property type="entry name" value="Globin-like"/>
    <property type="match status" value="3"/>
</dbReference>
<evidence type="ECO:0000256" key="1">
    <source>
        <dbReference type="SAM" id="MobiDB-lite"/>
    </source>
</evidence>
<dbReference type="InterPro" id="IPR044399">
    <property type="entry name" value="Mb-like_M"/>
</dbReference>
<evidence type="ECO:0000313" key="4">
    <source>
        <dbReference type="Proteomes" id="UP001146120"/>
    </source>
</evidence>
<reference evidence="3" key="2">
    <citation type="journal article" date="2023" name="Microbiol Resour">
        <title>Decontamination and Annotation of the Draft Genome Sequence of the Oomycete Lagenidium giganteum ARSEF 373.</title>
        <authorList>
            <person name="Morgan W.R."/>
            <person name="Tartar A."/>
        </authorList>
    </citation>
    <scope>NUCLEOTIDE SEQUENCE</scope>
    <source>
        <strain evidence="3">ARSEF 373</strain>
    </source>
</reference>
<dbReference type="InterPro" id="IPR000971">
    <property type="entry name" value="Globin"/>
</dbReference>
<feature type="compositionally biased region" description="Basic and acidic residues" evidence="1">
    <location>
        <begin position="275"/>
        <end position="289"/>
    </location>
</feature>
<evidence type="ECO:0000259" key="2">
    <source>
        <dbReference type="PROSITE" id="PS01033"/>
    </source>
</evidence>
<dbReference type="Pfam" id="PF00042">
    <property type="entry name" value="Globin"/>
    <property type="match status" value="1"/>
</dbReference>
<feature type="region of interest" description="Disordered" evidence="1">
    <location>
        <begin position="671"/>
        <end position="690"/>
    </location>
</feature>
<reference evidence="3" key="1">
    <citation type="submission" date="2022-11" db="EMBL/GenBank/DDBJ databases">
        <authorList>
            <person name="Morgan W.R."/>
            <person name="Tartar A."/>
        </authorList>
    </citation>
    <scope>NUCLEOTIDE SEQUENCE</scope>
    <source>
        <strain evidence="3">ARSEF 373</strain>
    </source>
</reference>
<accession>A0AAV2ZD32</accession>
<dbReference type="PROSITE" id="PS01033">
    <property type="entry name" value="GLOBIN"/>
    <property type="match status" value="1"/>
</dbReference>
<dbReference type="Proteomes" id="UP001146120">
    <property type="component" value="Unassembled WGS sequence"/>
</dbReference>
<dbReference type="GO" id="GO:0008941">
    <property type="term" value="F:nitric oxide dioxygenase NAD(P)H activity"/>
    <property type="evidence" value="ECO:0007669"/>
    <property type="project" value="TreeGrafter"/>
</dbReference>
<dbReference type="GO" id="GO:0019825">
    <property type="term" value="F:oxygen binding"/>
    <property type="evidence" value="ECO:0007669"/>
    <property type="project" value="InterPro"/>
</dbReference>
<dbReference type="EMBL" id="DAKRPA010000001">
    <property type="protein sequence ID" value="DBA05411.1"/>
    <property type="molecule type" value="Genomic_DNA"/>
</dbReference>